<keyword evidence="4" id="KW-0863">Zinc-finger</keyword>
<evidence type="ECO:0000256" key="6">
    <source>
        <dbReference type="ARBA" id="ARBA00023242"/>
    </source>
</evidence>
<gene>
    <name evidence="9" type="ORF">PV07_10317</name>
</gene>
<evidence type="ECO:0000256" key="4">
    <source>
        <dbReference type="ARBA" id="ARBA00022771"/>
    </source>
</evidence>
<dbReference type="GO" id="GO:0005634">
    <property type="term" value="C:nucleus"/>
    <property type="evidence" value="ECO:0007669"/>
    <property type="project" value="UniProtKB-SubCell"/>
</dbReference>
<dbReference type="Pfam" id="PF04082">
    <property type="entry name" value="Fungal_trans"/>
    <property type="match status" value="1"/>
</dbReference>
<proteinExistence type="predicted"/>
<evidence type="ECO:0000313" key="9">
    <source>
        <dbReference type="EMBL" id="KIW24612.1"/>
    </source>
</evidence>
<protein>
    <recommendedName>
        <fullName evidence="8">Xylanolytic transcriptional activator regulatory domain-containing protein</fullName>
    </recommendedName>
</protein>
<evidence type="ECO:0000259" key="8">
    <source>
        <dbReference type="Pfam" id="PF04082"/>
    </source>
</evidence>
<evidence type="ECO:0000256" key="2">
    <source>
        <dbReference type="ARBA" id="ARBA00022723"/>
    </source>
</evidence>
<evidence type="ECO:0000256" key="5">
    <source>
        <dbReference type="ARBA" id="ARBA00022833"/>
    </source>
</evidence>
<keyword evidence="5" id="KW-0862">Zinc</keyword>
<keyword evidence="6" id="KW-0539">Nucleus</keyword>
<dbReference type="PANTHER" id="PTHR40626:SF11">
    <property type="entry name" value="ZINC FINGER PROTEIN YPR022C"/>
    <property type="match status" value="1"/>
</dbReference>
<dbReference type="VEuPathDB" id="FungiDB:PV07_10317"/>
<organism evidence="9 10">
    <name type="scientific">Cladophialophora immunda</name>
    <dbReference type="NCBI Taxonomy" id="569365"/>
    <lineage>
        <taxon>Eukaryota</taxon>
        <taxon>Fungi</taxon>
        <taxon>Dikarya</taxon>
        <taxon>Ascomycota</taxon>
        <taxon>Pezizomycotina</taxon>
        <taxon>Eurotiomycetes</taxon>
        <taxon>Chaetothyriomycetidae</taxon>
        <taxon>Chaetothyriales</taxon>
        <taxon>Herpotrichiellaceae</taxon>
        <taxon>Cladophialophora</taxon>
    </lineage>
</organism>
<feature type="domain" description="Xylanolytic transcriptional activator regulatory" evidence="8">
    <location>
        <begin position="222"/>
        <end position="446"/>
    </location>
</feature>
<evidence type="ECO:0000256" key="1">
    <source>
        <dbReference type="ARBA" id="ARBA00004123"/>
    </source>
</evidence>
<dbReference type="GO" id="GO:0008270">
    <property type="term" value="F:zinc ion binding"/>
    <property type="evidence" value="ECO:0007669"/>
    <property type="project" value="UniProtKB-KW"/>
</dbReference>
<dbReference type="PANTHER" id="PTHR40626">
    <property type="entry name" value="MIP31509P"/>
    <property type="match status" value="1"/>
</dbReference>
<evidence type="ECO:0000313" key="10">
    <source>
        <dbReference type="Proteomes" id="UP000054466"/>
    </source>
</evidence>
<dbReference type="CDD" id="cd12148">
    <property type="entry name" value="fungal_TF_MHR"/>
    <property type="match status" value="1"/>
</dbReference>
<feature type="region of interest" description="Disordered" evidence="7">
    <location>
        <begin position="60"/>
        <end position="79"/>
    </location>
</feature>
<dbReference type="EMBL" id="KN847045">
    <property type="protein sequence ID" value="KIW24612.1"/>
    <property type="molecule type" value="Genomic_DNA"/>
</dbReference>
<dbReference type="InterPro" id="IPR051059">
    <property type="entry name" value="VerF-like"/>
</dbReference>
<keyword evidence="10" id="KW-1185">Reference proteome</keyword>
<accession>A0A0D2AI95</accession>
<reference evidence="9 10" key="1">
    <citation type="submission" date="2015-01" db="EMBL/GenBank/DDBJ databases">
        <title>The Genome Sequence of Cladophialophora immunda CBS83496.</title>
        <authorList>
            <consortium name="The Broad Institute Genomics Platform"/>
            <person name="Cuomo C."/>
            <person name="de Hoog S."/>
            <person name="Gorbushina A."/>
            <person name="Stielow B."/>
            <person name="Teixiera M."/>
            <person name="Abouelleil A."/>
            <person name="Chapman S.B."/>
            <person name="Priest M."/>
            <person name="Young S.K."/>
            <person name="Wortman J."/>
            <person name="Nusbaum C."/>
            <person name="Birren B."/>
        </authorList>
    </citation>
    <scope>NUCLEOTIDE SEQUENCE [LARGE SCALE GENOMIC DNA]</scope>
    <source>
        <strain evidence="9 10">CBS 83496</strain>
    </source>
</reference>
<evidence type="ECO:0000256" key="7">
    <source>
        <dbReference type="SAM" id="MobiDB-lite"/>
    </source>
</evidence>
<keyword evidence="3" id="KW-0677">Repeat</keyword>
<name>A0A0D2AI95_9EURO</name>
<evidence type="ECO:0000256" key="3">
    <source>
        <dbReference type="ARBA" id="ARBA00022737"/>
    </source>
</evidence>
<dbReference type="GO" id="GO:0000981">
    <property type="term" value="F:DNA-binding transcription factor activity, RNA polymerase II-specific"/>
    <property type="evidence" value="ECO:0007669"/>
    <property type="project" value="InterPro"/>
</dbReference>
<dbReference type="OrthoDB" id="1405595at2759"/>
<dbReference type="GO" id="GO:0000978">
    <property type="term" value="F:RNA polymerase II cis-regulatory region sequence-specific DNA binding"/>
    <property type="evidence" value="ECO:0007669"/>
    <property type="project" value="InterPro"/>
</dbReference>
<feature type="compositionally biased region" description="Low complexity" evidence="7">
    <location>
        <begin position="19"/>
        <end position="38"/>
    </location>
</feature>
<feature type="region of interest" description="Disordered" evidence="7">
    <location>
        <begin position="1"/>
        <end position="40"/>
    </location>
</feature>
<dbReference type="AlphaFoldDB" id="A0A0D2AI95"/>
<dbReference type="RefSeq" id="XP_016244828.1">
    <property type="nucleotide sequence ID" value="XM_016397637.1"/>
</dbReference>
<dbReference type="Proteomes" id="UP000054466">
    <property type="component" value="Unassembled WGS sequence"/>
</dbReference>
<sequence>MAADVTYQVPGTLYRPPRSGSSNVANTNASSSQSPSSPIYLRESIDVDLGTHTLCRPESISSPETCFSDDHQQASPPKLLPPQIEEARISPSSVDFGHYLHYDMQLEIGELSNSGDLFIQDMMPELNEQPERVAMPESINQPVPLSPKTLNIQSSSASHGDGNQQEFAGDEGGRNLDVAFVRLFQSSGRSSPVGCLALDKSLEFASSLPRVGERDLREYWLSYSTTFHKIMPVIHMGSLEFDPSPSLLLSTIAAIGADSLTGDGPQGYASATYEKLFSFLAAPTDCSRAECPKCLLLLAAKCLLCYRILDHRNLLFFNAALELISHLTVEAARLGLFAVRDIDLMPQEEFSPREDTPIPRSSDANIRNTTELITTAVSQDEIPKWRKWVSNEQQKRLGWAVFAADHLSSLLTNRPSQIPETDLKISSPCIDAFWDARNAKEWRSLFPWTPAPPTPLPFAGIVRNIILGEFPLKKLSDFNLDLCIFAFEMAVLGLGGSHIMGMHELQLKSLPVRTKLLQVLALLKSKRTIVMRGYDRL</sequence>
<comment type="subcellular location">
    <subcellularLocation>
        <location evidence="1">Nucleus</location>
    </subcellularLocation>
</comment>
<dbReference type="InterPro" id="IPR007219">
    <property type="entry name" value="XnlR_reg_dom"/>
</dbReference>
<dbReference type="STRING" id="569365.A0A0D2AI95"/>
<dbReference type="GeneID" id="27349511"/>
<dbReference type="GO" id="GO:0006351">
    <property type="term" value="P:DNA-templated transcription"/>
    <property type="evidence" value="ECO:0007669"/>
    <property type="project" value="InterPro"/>
</dbReference>
<keyword evidence="2" id="KW-0479">Metal-binding</keyword>
<dbReference type="HOGENOM" id="CLU_507123_0_0_1"/>
<dbReference type="GO" id="GO:0000785">
    <property type="term" value="C:chromatin"/>
    <property type="evidence" value="ECO:0007669"/>
    <property type="project" value="TreeGrafter"/>
</dbReference>